<dbReference type="Proteomes" id="UP001054837">
    <property type="component" value="Unassembled WGS sequence"/>
</dbReference>
<dbReference type="EMBL" id="BPLQ01007033">
    <property type="protein sequence ID" value="GIY27196.1"/>
    <property type="molecule type" value="Genomic_DNA"/>
</dbReference>
<name>A0AAV4S1Y6_9ARAC</name>
<feature type="compositionally biased region" description="Basic and acidic residues" evidence="1">
    <location>
        <begin position="89"/>
        <end position="99"/>
    </location>
</feature>
<evidence type="ECO:0000313" key="2">
    <source>
        <dbReference type="EMBL" id="GIY27196.1"/>
    </source>
</evidence>
<sequence length="125" mass="14070">MAIWTHPLVSPLPPGNGVERSAQNSISRKTTEMLATLLFLRPPHIHAKHNGRIQAQLRTTEVPQRLRRRFPQERLRTALFLCGGTRESGGGRDHRRDISGELSSVSVYKKKTPSAMEGNLRSHPM</sequence>
<evidence type="ECO:0000313" key="3">
    <source>
        <dbReference type="Proteomes" id="UP001054837"/>
    </source>
</evidence>
<reference evidence="2 3" key="1">
    <citation type="submission" date="2021-06" db="EMBL/GenBank/DDBJ databases">
        <title>Caerostris darwini draft genome.</title>
        <authorList>
            <person name="Kono N."/>
            <person name="Arakawa K."/>
        </authorList>
    </citation>
    <scope>NUCLEOTIDE SEQUENCE [LARGE SCALE GENOMIC DNA]</scope>
</reference>
<feature type="region of interest" description="Disordered" evidence="1">
    <location>
        <begin position="83"/>
        <end position="125"/>
    </location>
</feature>
<evidence type="ECO:0000256" key="1">
    <source>
        <dbReference type="SAM" id="MobiDB-lite"/>
    </source>
</evidence>
<organism evidence="2 3">
    <name type="scientific">Caerostris darwini</name>
    <dbReference type="NCBI Taxonomy" id="1538125"/>
    <lineage>
        <taxon>Eukaryota</taxon>
        <taxon>Metazoa</taxon>
        <taxon>Ecdysozoa</taxon>
        <taxon>Arthropoda</taxon>
        <taxon>Chelicerata</taxon>
        <taxon>Arachnida</taxon>
        <taxon>Araneae</taxon>
        <taxon>Araneomorphae</taxon>
        <taxon>Entelegynae</taxon>
        <taxon>Araneoidea</taxon>
        <taxon>Araneidae</taxon>
        <taxon>Caerostris</taxon>
    </lineage>
</organism>
<comment type="caution">
    <text evidence="2">The sequence shown here is derived from an EMBL/GenBank/DDBJ whole genome shotgun (WGS) entry which is preliminary data.</text>
</comment>
<accession>A0AAV4S1Y6</accession>
<gene>
    <name evidence="2" type="ORF">CDAR_22721</name>
</gene>
<protein>
    <submittedName>
        <fullName evidence="2">Uncharacterized protein</fullName>
    </submittedName>
</protein>
<dbReference type="AlphaFoldDB" id="A0AAV4S1Y6"/>
<proteinExistence type="predicted"/>
<feature type="region of interest" description="Disordered" evidence="1">
    <location>
        <begin position="1"/>
        <end position="26"/>
    </location>
</feature>
<keyword evidence="3" id="KW-1185">Reference proteome</keyword>